<keyword evidence="2" id="KW-1185">Reference proteome</keyword>
<sequence length="142" mass="16202">MGPGPRRDALDDHFNDWNHKKIIGLGKFLLERAQKVLALVEVEQGLPEADLERWTKEMELWTKEMELWEDDPANPNPFKVAERLEDIFAIRKRLAEDAEGARVGDAADNVRGDLHAHEMIDMGMQLEEQQCALQWDGGAVGR</sequence>
<reference evidence="1" key="1">
    <citation type="submission" date="2023-03" db="EMBL/GenBank/DDBJ databases">
        <title>Massive genome expansion in bonnet fungi (Mycena s.s.) driven by repeated elements and novel gene families across ecological guilds.</title>
        <authorList>
            <consortium name="Lawrence Berkeley National Laboratory"/>
            <person name="Harder C.B."/>
            <person name="Miyauchi S."/>
            <person name="Viragh M."/>
            <person name="Kuo A."/>
            <person name="Thoen E."/>
            <person name="Andreopoulos B."/>
            <person name="Lu D."/>
            <person name="Skrede I."/>
            <person name="Drula E."/>
            <person name="Henrissat B."/>
            <person name="Morin E."/>
            <person name="Kohler A."/>
            <person name="Barry K."/>
            <person name="LaButti K."/>
            <person name="Morin E."/>
            <person name="Salamov A."/>
            <person name="Lipzen A."/>
            <person name="Mereny Z."/>
            <person name="Hegedus B."/>
            <person name="Baldrian P."/>
            <person name="Stursova M."/>
            <person name="Weitz H."/>
            <person name="Taylor A."/>
            <person name="Grigoriev I.V."/>
            <person name="Nagy L.G."/>
            <person name="Martin F."/>
            <person name="Kauserud H."/>
        </authorList>
    </citation>
    <scope>NUCLEOTIDE SEQUENCE</scope>
    <source>
        <strain evidence="1">CBHHK002</strain>
    </source>
</reference>
<accession>A0AAD6ZLA1</accession>
<organism evidence="1 2">
    <name type="scientific">Mycena albidolilacea</name>
    <dbReference type="NCBI Taxonomy" id="1033008"/>
    <lineage>
        <taxon>Eukaryota</taxon>
        <taxon>Fungi</taxon>
        <taxon>Dikarya</taxon>
        <taxon>Basidiomycota</taxon>
        <taxon>Agaricomycotina</taxon>
        <taxon>Agaricomycetes</taxon>
        <taxon>Agaricomycetidae</taxon>
        <taxon>Agaricales</taxon>
        <taxon>Marasmiineae</taxon>
        <taxon>Mycenaceae</taxon>
        <taxon>Mycena</taxon>
    </lineage>
</organism>
<protein>
    <submittedName>
        <fullName evidence="1">Uncharacterized protein</fullName>
    </submittedName>
</protein>
<evidence type="ECO:0000313" key="1">
    <source>
        <dbReference type="EMBL" id="KAJ7328302.1"/>
    </source>
</evidence>
<dbReference type="AlphaFoldDB" id="A0AAD6ZLA1"/>
<evidence type="ECO:0000313" key="2">
    <source>
        <dbReference type="Proteomes" id="UP001218218"/>
    </source>
</evidence>
<gene>
    <name evidence="1" type="ORF">DFH08DRAFT_709675</name>
</gene>
<comment type="caution">
    <text evidence="1">The sequence shown here is derived from an EMBL/GenBank/DDBJ whole genome shotgun (WGS) entry which is preliminary data.</text>
</comment>
<dbReference type="EMBL" id="JARIHO010000039">
    <property type="protein sequence ID" value="KAJ7328302.1"/>
    <property type="molecule type" value="Genomic_DNA"/>
</dbReference>
<proteinExistence type="predicted"/>
<dbReference type="Proteomes" id="UP001218218">
    <property type="component" value="Unassembled WGS sequence"/>
</dbReference>
<name>A0AAD6ZLA1_9AGAR</name>